<accession>W9Z4T3</accession>
<name>W9Z4T3_9EURO</name>
<dbReference type="RefSeq" id="XP_007730896.1">
    <property type="nucleotide sequence ID" value="XM_007732706.1"/>
</dbReference>
<protein>
    <submittedName>
        <fullName evidence="2">Uncharacterized protein</fullName>
    </submittedName>
</protein>
<dbReference type="eggNOG" id="ENOG502RW6I">
    <property type="taxonomic scope" value="Eukaryota"/>
</dbReference>
<evidence type="ECO:0000313" key="2">
    <source>
        <dbReference type="EMBL" id="EXJ89499.1"/>
    </source>
</evidence>
<proteinExistence type="predicted"/>
<organism evidence="2 3">
    <name type="scientific">Capronia epimyces CBS 606.96</name>
    <dbReference type="NCBI Taxonomy" id="1182542"/>
    <lineage>
        <taxon>Eukaryota</taxon>
        <taxon>Fungi</taxon>
        <taxon>Dikarya</taxon>
        <taxon>Ascomycota</taxon>
        <taxon>Pezizomycotina</taxon>
        <taxon>Eurotiomycetes</taxon>
        <taxon>Chaetothyriomycetidae</taxon>
        <taxon>Chaetothyriales</taxon>
        <taxon>Herpotrichiellaceae</taxon>
        <taxon>Capronia</taxon>
    </lineage>
</organism>
<feature type="coiled-coil region" evidence="1">
    <location>
        <begin position="5"/>
        <end position="32"/>
    </location>
</feature>
<dbReference type="HOGENOM" id="CLU_1992338_0_0_1"/>
<reference evidence="2 3" key="1">
    <citation type="submission" date="2013-03" db="EMBL/GenBank/DDBJ databases">
        <title>The Genome Sequence of Capronia epimyces CBS 606.96.</title>
        <authorList>
            <consortium name="The Broad Institute Genomics Platform"/>
            <person name="Cuomo C."/>
            <person name="de Hoog S."/>
            <person name="Gorbushina A."/>
            <person name="Walker B."/>
            <person name="Young S.K."/>
            <person name="Zeng Q."/>
            <person name="Gargeya S."/>
            <person name="Fitzgerald M."/>
            <person name="Haas B."/>
            <person name="Abouelleil A."/>
            <person name="Allen A.W."/>
            <person name="Alvarado L."/>
            <person name="Arachchi H.M."/>
            <person name="Berlin A.M."/>
            <person name="Chapman S.B."/>
            <person name="Gainer-Dewar J."/>
            <person name="Goldberg J."/>
            <person name="Griggs A."/>
            <person name="Gujja S."/>
            <person name="Hansen M."/>
            <person name="Howarth C."/>
            <person name="Imamovic A."/>
            <person name="Ireland A."/>
            <person name="Larimer J."/>
            <person name="McCowan C."/>
            <person name="Murphy C."/>
            <person name="Pearson M."/>
            <person name="Poon T.W."/>
            <person name="Priest M."/>
            <person name="Roberts A."/>
            <person name="Saif S."/>
            <person name="Shea T."/>
            <person name="Sisk P."/>
            <person name="Sykes S."/>
            <person name="Wortman J."/>
            <person name="Nusbaum C."/>
            <person name="Birren B."/>
        </authorList>
    </citation>
    <scope>NUCLEOTIDE SEQUENCE [LARGE SCALE GENOMIC DNA]</scope>
    <source>
        <strain evidence="2 3">CBS 606.96</strain>
    </source>
</reference>
<sequence length="125" mass="13984">MQNQIQNQLQQIVQMQQRMFQVQQQMQRQMDQNFANVHTTQRASEFNSIARLQNSAAKHQGSTLTALHDTFTNLVIPGFPQTCAALAALDEAQIDAILTALGLDLLGTLAERRSLLEFFIGVPDT</sequence>
<evidence type="ECO:0000256" key="1">
    <source>
        <dbReference type="SAM" id="Coils"/>
    </source>
</evidence>
<comment type="caution">
    <text evidence="2">The sequence shown here is derived from an EMBL/GenBank/DDBJ whole genome shotgun (WGS) entry which is preliminary data.</text>
</comment>
<evidence type="ECO:0000313" key="3">
    <source>
        <dbReference type="Proteomes" id="UP000019478"/>
    </source>
</evidence>
<dbReference type="AlphaFoldDB" id="W9Z4T3"/>
<gene>
    <name evidence="2" type="ORF">A1O3_02566</name>
</gene>
<dbReference type="EMBL" id="AMGY01000002">
    <property type="protein sequence ID" value="EXJ89499.1"/>
    <property type="molecule type" value="Genomic_DNA"/>
</dbReference>
<dbReference type="GeneID" id="19166696"/>
<dbReference type="Proteomes" id="UP000019478">
    <property type="component" value="Unassembled WGS sequence"/>
</dbReference>
<dbReference type="STRING" id="1182542.W9Z4T3"/>
<keyword evidence="1" id="KW-0175">Coiled coil</keyword>
<keyword evidence="3" id="KW-1185">Reference proteome</keyword>
<dbReference type="OrthoDB" id="4159080at2759"/>